<dbReference type="Pfam" id="PF09369">
    <property type="entry name" value="MZB"/>
    <property type="match status" value="1"/>
</dbReference>
<dbReference type="Pfam" id="PF00270">
    <property type="entry name" value="DEAD"/>
    <property type="match status" value="1"/>
</dbReference>
<evidence type="ECO:0000313" key="7">
    <source>
        <dbReference type="EMBL" id="CAA2984497.1"/>
    </source>
</evidence>
<feature type="domain" description="Helicase C-terminal" evidence="6">
    <location>
        <begin position="726"/>
        <end position="882"/>
    </location>
</feature>
<dbReference type="AlphaFoldDB" id="A0A8S0RYU8"/>
<evidence type="ECO:0000259" key="4">
    <source>
        <dbReference type="PROSITE" id="PS50053"/>
    </source>
</evidence>
<dbReference type="CDD" id="cd18797">
    <property type="entry name" value="SF2_C_Hrq"/>
    <property type="match status" value="1"/>
</dbReference>
<dbReference type="InterPro" id="IPR014001">
    <property type="entry name" value="Helicase_ATP-bd"/>
</dbReference>
<dbReference type="InterPro" id="IPR027417">
    <property type="entry name" value="P-loop_NTPase"/>
</dbReference>
<dbReference type="InterPro" id="IPR000626">
    <property type="entry name" value="Ubiquitin-like_dom"/>
</dbReference>
<dbReference type="Gene3D" id="3.40.50.300">
    <property type="entry name" value="P-loop containing nucleotide triphosphate hydrolases"/>
    <property type="match status" value="2"/>
</dbReference>
<dbReference type="GO" id="GO:0006289">
    <property type="term" value="P:nucleotide-excision repair"/>
    <property type="evidence" value="ECO:0007669"/>
    <property type="project" value="TreeGrafter"/>
</dbReference>
<proteinExistence type="predicted"/>
<accession>A0A8S0RYU8</accession>
<evidence type="ECO:0000313" key="8">
    <source>
        <dbReference type="Proteomes" id="UP000594638"/>
    </source>
</evidence>
<evidence type="ECO:0000256" key="2">
    <source>
        <dbReference type="ARBA" id="ARBA00022840"/>
    </source>
</evidence>
<feature type="region of interest" description="Disordered" evidence="3">
    <location>
        <begin position="151"/>
        <end position="173"/>
    </location>
</feature>
<dbReference type="PANTHER" id="PTHR47957:SF3">
    <property type="entry name" value="ATP-DEPENDENT HELICASE HRQ1"/>
    <property type="match status" value="1"/>
</dbReference>
<dbReference type="OrthoDB" id="18781at2759"/>
<name>A0A8S0RYU8_OLEEU</name>
<dbReference type="EMBL" id="CACTIH010003768">
    <property type="protein sequence ID" value="CAA2984497.1"/>
    <property type="molecule type" value="Genomic_DNA"/>
</dbReference>
<gene>
    <name evidence="7" type="ORF">OLEA9_A116634</name>
</gene>
<dbReference type="CDD" id="cd17923">
    <property type="entry name" value="DEXHc_Hrq1-like"/>
    <property type="match status" value="1"/>
</dbReference>
<feature type="domain" description="Ubiquitin-like" evidence="4">
    <location>
        <begin position="8"/>
        <end position="78"/>
    </location>
</feature>
<sequence>MWESENEREIEVRSLNGESITVSIEPNKTVQDLKTILKNQFHPAASSPNFHLFLKGVKLKLQHEISSYAVGLGEFLVLFPFTKKDKQQTERMEESAGPSKEPNPNESSVNNLAESAWSELMQDLSALHDISSNENLPNVELNSTNVEDTHAEVTISRTKRKRVPNRDKKEGPLDDLLSSMLQKSSNEILDKQNCKVFIEVLESSCCLNDPRLGICVMREASDILDNETDPSTSNSSSCICPPWLKDIIMAFSFSNIYSAWLQFRQEKITISALQGALDQLHRFGFRPGITELENLSELCPQIIRIVNSEAGTAKLSNCIIITKTLTEESDLHESLLIQKGTKCLPRSKIFSLMKKREGCFKNILSEAVKSVKYKNGEEMVKSFLLEDLISVKKGDTSTIETEVKLVRRNYSSTSGIHSYEALCHDTNSLLAEEMIQHLKRGIGSQGQVVHIEEISARIGKYVEIPCMLSENIKAALKRAGITRLYSHQAESIQASLAGKNVVVATMTSSGKSLCYNVPVLEVLSHNPLASALYLFPTKALAQDQLRSLLVMTQGLDDSLNIGIYDGDTSQEDRLWLRDNARLLITNPDMLHVSILPFHGQFRRILSNLRYIIIDEAHSYKGAFGCHAALIFRRLRRLCFHVYGTDPSFIFSTATSANPREHAMELANLPTVELIENDGSPSGSKLFVLWNPPLCLKSVWKRIKTTIQPKKYFDKNVVTGRTSPILEVSYLFAEMIQHGLRCIAFCKTRKLSELVLSYTREVLQDAAPHLVNSIYAYRSGYIAENRRRIETDLFNGSISGIAATNALELGIDVGNIDVTLHLGFPGSIASLWQQAGRSGRREKPSLSIYVAFEGPLDQFFMKFPQKLFRGPIECCHIDAKNEQVLEQHLVCASLEHPLSMLHDKKYFGPGLESAILTLKTKGYLSTDLSRDFSARIWSYIGHEKRPSSAVSIRAIENVRYKVIDKIKDEVLEEIEESKAFFQVYEGAVYMNQGKTYLVKHLDLSSKIAWCHEADLKYYTKTRDYTDIHVIGGHIAYPVRITNDRLPRTTAQAHNCKVTTTWFGFRRIWRRSNQVFDTVELSLPDYSYESQAVWIRVPQSVKTTVETLSYSFRGGLHAAGHALLNIVPLYIICNPSDLASECINPHDARYVPERILLYDPHPGGTSISAKVQPIFTELLTAALELLTSCHCSGDTGCPNCVQNLACHEYNEVLHKDAAIMIIKMLSNPTSRGLLKHLECKFHKLISLCKMWRCCFYPY</sequence>
<dbReference type="GO" id="GO:0043138">
    <property type="term" value="F:3'-5' DNA helicase activity"/>
    <property type="evidence" value="ECO:0007669"/>
    <property type="project" value="TreeGrafter"/>
</dbReference>
<dbReference type="InterPro" id="IPR029071">
    <property type="entry name" value="Ubiquitin-like_domsf"/>
</dbReference>
<dbReference type="PROSITE" id="PS51194">
    <property type="entry name" value="HELICASE_CTER"/>
    <property type="match status" value="1"/>
</dbReference>
<dbReference type="GO" id="GO:0005634">
    <property type="term" value="C:nucleus"/>
    <property type="evidence" value="ECO:0007669"/>
    <property type="project" value="TreeGrafter"/>
</dbReference>
<reference evidence="7 8" key="1">
    <citation type="submission" date="2019-12" db="EMBL/GenBank/DDBJ databases">
        <authorList>
            <person name="Alioto T."/>
            <person name="Alioto T."/>
            <person name="Gomez Garrido J."/>
        </authorList>
    </citation>
    <scope>NUCLEOTIDE SEQUENCE [LARGE SCALE GENOMIC DNA]</scope>
</reference>
<dbReference type="InterPro" id="IPR055227">
    <property type="entry name" value="HRQ1_WHD"/>
</dbReference>
<organism evidence="7 8">
    <name type="scientific">Olea europaea subsp. europaea</name>
    <dbReference type="NCBI Taxonomy" id="158383"/>
    <lineage>
        <taxon>Eukaryota</taxon>
        <taxon>Viridiplantae</taxon>
        <taxon>Streptophyta</taxon>
        <taxon>Embryophyta</taxon>
        <taxon>Tracheophyta</taxon>
        <taxon>Spermatophyta</taxon>
        <taxon>Magnoliopsida</taxon>
        <taxon>eudicotyledons</taxon>
        <taxon>Gunneridae</taxon>
        <taxon>Pentapetalae</taxon>
        <taxon>asterids</taxon>
        <taxon>lamiids</taxon>
        <taxon>Lamiales</taxon>
        <taxon>Oleaceae</taxon>
        <taxon>Oleeae</taxon>
        <taxon>Olea</taxon>
    </lineage>
</organism>
<feature type="region of interest" description="Disordered" evidence="3">
    <location>
        <begin position="86"/>
        <end position="109"/>
    </location>
</feature>
<dbReference type="PROSITE" id="PS51192">
    <property type="entry name" value="HELICASE_ATP_BIND_1"/>
    <property type="match status" value="1"/>
</dbReference>
<dbReference type="SMART" id="SM00487">
    <property type="entry name" value="DEXDc"/>
    <property type="match status" value="1"/>
</dbReference>
<dbReference type="Gramene" id="OE9A116634T1">
    <property type="protein sequence ID" value="OE9A116634C1"/>
    <property type="gene ID" value="OE9A116634"/>
</dbReference>
<keyword evidence="8" id="KW-1185">Reference proteome</keyword>
<dbReference type="Proteomes" id="UP000594638">
    <property type="component" value="Unassembled WGS sequence"/>
</dbReference>
<evidence type="ECO:0000259" key="5">
    <source>
        <dbReference type="PROSITE" id="PS51192"/>
    </source>
</evidence>
<dbReference type="GO" id="GO:0005524">
    <property type="term" value="F:ATP binding"/>
    <property type="evidence" value="ECO:0007669"/>
    <property type="project" value="UniProtKB-KW"/>
</dbReference>
<dbReference type="Pfam" id="PF22982">
    <property type="entry name" value="WHD_HRQ1"/>
    <property type="match status" value="1"/>
</dbReference>
<dbReference type="PROSITE" id="PS50053">
    <property type="entry name" value="UBIQUITIN_2"/>
    <property type="match status" value="1"/>
</dbReference>
<dbReference type="SMART" id="SM00490">
    <property type="entry name" value="HELICc"/>
    <property type="match status" value="1"/>
</dbReference>
<dbReference type="GO" id="GO:0036297">
    <property type="term" value="P:interstrand cross-link repair"/>
    <property type="evidence" value="ECO:0007669"/>
    <property type="project" value="EnsemblPlants"/>
</dbReference>
<dbReference type="InterPro" id="IPR001650">
    <property type="entry name" value="Helicase_C-like"/>
</dbReference>
<keyword evidence="1" id="KW-0547">Nucleotide-binding</keyword>
<dbReference type="Gene3D" id="3.10.20.90">
    <property type="entry name" value="Phosphatidylinositol 3-kinase Catalytic Subunit, Chain A, domain 1"/>
    <property type="match status" value="1"/>
</dbReference>
<dbReference type="GO" id="GO:0003676">
    <property type="term" value="F:nucleic acid binding"/>
    <property type="evidence" value="ECO:0007669"/>
    <property type="project" value="InterPro"/>
</dbReference>
<dbReference type="CDD" id="cd17039">
    <property type="entry name" value="Ubl_ubiquitin_like"/>
    <property type="match status" value="1"/>
</dbReference>
<evidence type="ECO:0000256" key="1">
    <source>
        <dbReference type="ARBA" id="ARBA00022741"/>
    </source>
</evidence>
<comment type="caution">
    <text evidence="7">The sequence shown here is derived from an EMBL/GenBank/DDBJ whole genome shotgun (WGS) entry which is preliminary data.</text>
</comment>
<protein>
    <submittedName>
        <fullName evidence="7">ATP-dependent helicase hrq1 isoform X1</fullName>
    </submittedName>
</protein>
<keyword evidence="7" id="KW-0347">Helicase</keyword>
<keyword evidence="2" id="KW-0067">ATP-binding</keyword>
<dbReference type="Pfam" id="PF00271">
    <property type="entry name" value="Helicase_C"/>
    <property type="match status" value="1"/>
</dbReference>
<dbReference type="InterPro" id="IPR018973">
    <property type="entry name" value="MZB"/>
</dbReference>
<dbReference type="SUPFAM" id="SSF52540">
    <property type="entry name" value="P-loop containing nucleoside triphosphate hydrolases"/>
    <property type="match status" value="1"/>
</dbReference>
<evidence type="ECO:0000259" key="6">
    <source>
        <dbReference type="PROSITE" id="PS51194"/>
    </source>
</evidence>
<evidence type="ECO:0000256" key="3">
    <source>
        <dbReference type="SAM" id="MobiDB-lite"/>
    </source>
</evidence>
<dbReference type="SUPFAM" id="SSF54236">
    <property type="entry name" value="Ubiquitin-like"/>
    <property type="match status" value="1"/>
</dbReference>
<dbReference type="PANTHER" id="PTHR47957">
    <property type="entry name" value="ATP-DEPENDENT HELICASE HRQ1"/>
    <property type="match status" value="1"/>
</dbReference>
<keyword evidence="7" id="KW-0378">Hydrolase</keyword>
<feature type="domain" description="Helicase ATP-binding" evidence="5">
    <location>
        <begin position="492"/>
        <end position="673"/>
    </location>
</feature>
<dbReference type="InterPro" id="IPR011545">
    <property type="entry name" value="DEAD/DEAH_box_helicase_dom"/>
</dbReference>